<dbReference type="PANTHER" id="PTHR43760">
    <property type="entry name" value="ENDORIBONUCLEASE-RELATED"/>
    <property type="match status" value="1"/>
</dbReference>
<protein>
    <submittedName>
        <fullName evidence="2">RidA family protein</fullName>
    </submittedName>
</protein>
<dbReference type="RefSeq" id="WP_108998289.1">
    <property type="nucleotide sequence ID" value="NZ_QEEX01000002.1"/>
</dbReference>
<evidence type="ECO:0000313" key="2">
    <source>
        <dbReference type="EMBL" id="PWB96017.1"/>
    </source>
</evidence>
<dbReference type="CDD" id="cd02199">
    <property type="entry name" value="YjgF_YER057c_UK114_like_1"/>
    <property type="match status" value="1"/>
</dbReference>
<dbReference type="EMBL" id="QEEX01000002">
    <property type="protein sequence ID" value="PWB96017.1"/>
    <property type="molecule type" value="Genomic_DNA"/>
</dbReference>
<dbReference type="InterPro" id="IPR013813">
    <property type="entry name" value="Endoribo_LPSP/chorism_mut-like"/>
</dbReference>
<dbReference type="SUPFAM" id="SSF55298">
    <property type="entry name" value="YjgF-like"/>
    <property type="match status" value="1"/>
</dbReference>
<dbReference type="Pfam" id="PF14588">
    <property type="entry name" value="YjgF_endoribonc"/>
    <property type="match status" value="1"/>
</dbReference>
<evidence type="ECO:0000259" key="1">
    <source>
        <dbReference type="Pfam" id="PF14588"/>
    </source>
</evidence>
<sequence>MSTPEQRAQELGLEIPDYANPPYGQRYGNLRPFHRIGNLLELSGLTPEHRDGTLINPGVVGVDITVEQGYEAARVTGLNALGMIRYALGSLDDVVAMSRGLCFVTCPPGFDRPHEVSNGVSDLFNDVFGREVGAMGRASVGATALSSNHCFELWLSLECAPRP</sequence>
<dbReference type="AlphaFoldDB" id="A0A2U1SWL0"/>
<accession>A0A2U1SWL0</accession>
<proteinExistence type="predicted"/>
<comment type="caution">
    <text evidence="2">The sequence shown here is derived from an EMBL/GenBank/DDBJ whole genome shotgun (WGS) entry which is preliminary data.</text>
</comment>
<reference evidence="3" key="1">
    <citation type="submission" date="2018-04" db="EMBL/GenBank/DDBJ databases">
        <authorList>
            <person name="Liu S."/>
            <person name="Wang Z."/>
            <person name="Li J."/>
        </authorList>
    </citation>
    <scope>NUCLEOTIDE SEQUENCE [LARGE SCALE GENOMIC DNA]</scope>
    <source>
        <strain evidence="3">S1194</strain>
    </source>
</reference>
<dbReference type="Proteomes" id="UP000244978">
    <property type="component" value="Unassembled WGS sequence"/>
</dbReference>
<keyword evidence="3" id="KW-1185">Reference proteome</keyword>
<dbReference type="PANTHER" id="PTHR43760:SF1">
    <property type="entry name" value="ENDORIBONUCLEASE L-PSP_CHORISMATE MUTASE-LIKE DOMAIN-CONTAINING PROTEIN"/>
    <property type="match status" value="1"/>
</dbReference>
<organism evidence="2 3">
    <name type="scientific">Homoserinimonas hongtaonis</name>
    <dbReference type="NCBI Taxonomy" id="2079791"/>
    <lineage>
        <taxon>Bacteria</taxon>
        <taxon>Bacillati</taxon>
        <taxon>Actinomycetota</taxon>
        <taxon>Actinomycetes</taxon>
        <taxon>Micrococcales</taxon>
        <taxon>Microbacteriaceae</taxon>
        <taxon>Homoserinimonas</taxon>
    </lineage>
</organism>
<dbReference type="InterPro" id="IPR035959">
    <property type="entry name" value="RutC-like_sf"/>
</dbReference>
<evidence type="ECO:0000313" key="3">
    <source>
        <dbReference type="Proteomes" id="UP000244978"/>
    </source>
</evidence>
<feature type="domain" description="Endoribonuclease L-PSP/chorismate mutase-like" evidence="1">
    <location>
        <begin position="9"/>
        <end position="136"/>
    </location>
</feature>
<dbReference type="Gene3D" id="3.30.1330.40">
    <property type="entry name" value="RutC-like"/>
    <property type="match status" value="1"/>
</dbReference>
<gene>
    <name evidence="2" type="ORF">DF220_11500</name>
</gene>
<name>A0A2U1SWL0_9MICO</name>